<evidence type="ECO:0000313" key="2">
    <source>
        <dbReference type="EMBL" id="KAI7835295.1"/>
    </source>
</evidence>
<protein>
    <submittedName>
        <fullName evidence="2">Uncharacterized protein</fullName>
    </submittedName>
</protein>
<reference evidence="2" key="1">
    <citation type="submission" date="2020-11" db="EMBL/GenBank/DDBJ databases">
        <title>Chlorella ohadii genome sequencing and assembly.</title>
        <authorList>
            <person name="Murik O."/>
            <person name="Treves H."/>
            <person name="Kedem I."/>
            <person name="Shotland Y."/>
            <person name="Kaplan A."/>
        </authorList>
    </citation>
    <scope>NUCLEOTIDE SEQUENCE</scope>
    <source>
        <strain evidence="2">1</strain>
    </source>
</reference>
<dbReference type="AlphaFoldDB" id="A0AAD5H057"/>
<comment type="caution">
    <text evidence="2">The sequence shown here is derived from an EMBL/GenBank/DDBJ whole genome shotgun (WGS) entry which is preliminary data.</text>
</comment>
<organism evidence="2 3">
    <name type="scientific">Chlorella ohadii</name>
    <dbReference type="NCBI Taxonomy" id="2649997"/>
    <lineage>
        <taxon>Eukaryota</taxon>
        <taxon>Viridiplantae</taxon>
        <taxon>Chlorophyta</taxon>
        <taxon>core chlorophytes</taxon>
        <taxon>Trebouxiophyceae</taxon>
        <taxon>Chlorellales</taxon>
        <taxon>Chlorellaceae</taxon>
        <taxon>Chlorella clade</taxon>
        <taxon>Chlorella</taxon>
    </lineage>
</organism>
<keyword evidence="3" id="KW-1185">Reference proteome</keyword>
<dbReference type="Proteomes" id="UP001205105">
    <property type="component" value="Unassembled WGS sequence"/>
</dbReference>
<evidence type="ECO:0000256" key="1">
    <source>
        <dbReference type="SAM" id="MobiDB-lite"/>
    </source>
</evidence>
<name>A0AAD5H057_9CHLO</name>
<accession>A0AAD5H057</accession>
<proteinExistence type="predicted"/>
<feature type="compositionally biased region" description="Low complexity" evidence="1">
    <location>
        <begin position="128"/>
        <end position="138"/>
    </location>
</feature>
<gene>
    <name evidence="2" type="ORF">COHA_010803</name>
</gene>
<feature type="region of interest" description="Disordered" evidence="1">
    <location>
        <begin position="116"/>
        <end position="138"/>
    </location>
</feature>
<evidence type="ECO:0000313" key="3">
    <source>
        <dbReference type="Proteomes" id="UP001205105"/>
    </source>
</evidence>
<sequence length="422" mass="45111">MRRQLSQLRLENERLQLEQTLLEKLLVVRDAILSVVVQLDTLPPSQQQQGQAAQAVQAAWQPPGLGASGSTAAPAGPSATALLEDPAALQAASQQLAFALGELPSLEQMEAMIGQLTGDSGSEGGASSGNSGSSSSAAGSQAAATVAAANGSPETVLLPPPAATVGAAAASGVVVESSRLKEIVPLPCPAAEKEVQNIEDVESLLAYWQQWRQQLRELFQEAQASQFADQDRMDELVAHQQEFVRVFWAACHVRPQLFNVFLARCLPPPGVDASAQWTRIAHESLPLISDGEVAAFRQAMQRYTKRVAIAAVGVRPWVQRLQAVVAAQRSSSGSMSQLAGQHTQVREVVSRMQHACTEQYMAYMAFLGELSASISHTLRALWHSSSDPFAPDHPAIVSEILRLHQQRQRQQLAAPAPAAAPV</sequence>
<dbReference type="EMBL" id="JADXDR010000312">
    <property type="protein sequence ID" value="KAI7835295.1"/>
    <property type="molecule type" value="Genomic_DNA"/>
</dbReference>